<gene>
    <name evidence="2" type="ORF">GCM10019998_15820</name>
</gene>
<dbReference type="EMBL" id="BAAAXQ010000055">
    <property type="protein sequence ID" value="GAA3020413.1"/>
    <property type="molecule type" value="Genomic_DNA"/>
</dbReference>
<organism evidence="2 3">
    <name type="scientific">Tetragenococcus solitarius</name>
    <dbReference type="NCBI Taxonomy" id="71453"/>
    <lineage>
        <taxon>Bacteria</taxon>
        <taxon>Bacillati</taxon>
        <taxon>Bacillota</taxon>
        <taxon>Bacilli</taxon>
        <taxon>Lactobacillales</taxon>
        <taxon>Enterococcaceae</taxon>
        <taxon>Tetragenococcus</taxon>
    </lineage>
</organism>
<name>A0ABN3Y5Y6_9ENTE</name>
<feature type="transmembrane region" description="Helical" evidence="1">
    <location>
        <begin position="12"/>
        <end position="32"/>
    </location>
</feature>
<evidence type="ECO:0000256" key="1">
    <source>
        <dbReference type="SAM" id="Phobius"/>
    </source>
</evidence>
<keyword evidence="1" id="KW-0812">Transmembrane</keyword>
<evidence type="ECO:0000313" key="3">
    <source>
        <dbReference type="Proteomes" id="UP001501577"/>
    </source>
</evidence>
<dbReference type="Proteomes" id="UP001501577">
    <property type="component" value="Unassembled WGS sequence"/>
</dbReference>
<keyword evidence="1" id="KW-1133">Transmembrane helix</keyword>
<sequence length="60" mass="6682">MNFSNLKHFLFDNLQTLLLLLGFLFIVIAITFLANPFFGLLALGIVLIVLALLINYEKGG</sequence>
<feature type="transmembrane region" description="Helical" evidence="1">
    <location>
        <begin position="38"/>
        <end position="56"/>
    </location>
</feature>
<proteinExistence type="predicted"/>
<keyword evidence="3" id="KW-1185">Reference proteome</keyword>
<comment type="caution">
    <text evidence="2">The sequence shown here is derived from an EMBL/GenBank/DDBJ whole genome shotgun (WGS) entry which is preliminary data.</text>
</comment>
<evidence type="ECO:0000313" key="2">
    <source>
        <dbReference type="EMBL" id="GAA3020413.1"/>
    </source>
</evidence>
<evidence type="ECO:0008006" key="4">
    <source>
        <dbReference type="Google" id="ProtNLM"/>
    </source>
</evidence>
<accession>A0ABN3Y5Y6</accession>
<protein>
    <recommendedName>
        <fullName evidence="4">DUF1056 family protein</fullName>
    </recommendedName>
</protein>
<keyword evidence="1" id="KW-0472">Membrane</keyword>
<reference evidence="2 3" key="1">
    <citation type="journal article" date="2019" name="Int. J. Syst. Evol. Microbiol.">
        <title>The Global Catalogue of Microorganisms (GCM) 10K type strain sequencing project: providing services to taxonomists for standard genome sequencing and annotation.</title>
        <authorList>
            <consortium name="The Broad Institute Genomics Platform"/>
            <consortium name="The Broad Institute Genome Sequencing Center for Infectious Disease"/>
            <person name="Wu L."/>
            <person name="Ma J."/>
        </authorList>
    </citation>
    <scope>NUCLEOTIDE SEQUENCE [LARGE SCALE GENOMIC DNA]</scope>
    <source>
        <strain evidence="2 3">JCM 8736</strain>
    </source>
</reference>